<dbReference type="HOGENOM" id="CLU_1303480_0_0_4"/>
<evidence type="ECO:0000313" key="3">
    <source>
        <dbReference type="Proteomes" id="UP000000329"/>
    </source>
</evidence>
<evidence type="ECO:0000313" key="2">
    <source>
        <dbReference type="EMBL" id="ADJ62390.1"/>
    </source>
</evidence>
<reference evidence="2 3" key="1">
    <citation type="submission" date="2010-04" db="EMBL/GenBank/DDBJ databases">
        <title>The genome of Herbaspirillum seropedicae SmR1, an endophytic, nitrogen-fixing, plant-growth promoting beta-Proteobacteria.</title>
        <authorList>
            <person name="Pedrosa F.O."/>
            <person name="Monteiro R.A."/>
            <person name="Wassem R."/>
            <person name="Cruz L.M."/>
            <person name="Ayub R.A."/>
            <person name="Colauto N.B."/>
            <person name="Fernandez M.A."/>
            <person name="Fungaro M.H.P."/>
            <person name="Grisard E.C."/>
            <person name="Hungria M."/>
            <person name="Madeira H.M.F."/>
            <person name="Nodari R.O."/>
            <person name="Osaku C.A."/>
            <person name="Petzl-Erler M.L."/>
            <person name="Terenzi H."/>
            <person name="Vieira L.G.E."/>
            <person name="Almeida M.I.M."/>
            <person name="Alves L.R."/>
            <person name="Arantes O.M.N."/>
            <person name="Balsanelli E."/>
            <person name="Barcellos F.G."/>
            <person name="Baura V.A."/>
            <person name="Binde D.R."/>
            <person name="Campo R.J."/>
            <person name="Chubatsu L.S."/>
            <person name="Chueire L.M.O."/>
            <person name="Ciferri R.R."/>
            <person name="Correa L.C."/>
            <person name="da Conceicao Silva J.L."/>
            <person name="Dabul A.N.G."/>
            <person name="Dambros B.P."/>
            <person name="Faoro H."/>
            <person name="Favetti A."/>
            <person name="Friedermann G."/>
            <person name="Furlaneto M.C."/>
            <person name="Gasques L.S."/>
            <person name="Gimenes C.C.T."/>
            <person name="Gioppo N.M.R."/>
            <person name="Glienke-Blanco C."/>
            <person name="Godoy L.P."/>
            <person name="Guerra M.P."/>
            <person name="Karp S."/>
            <person name="Kava-Cordeiro V."/>
            <person name="Margarido V.P."/>
            <person name="Mathioni S.M."/>
            <person name="Menck-Soares M.A."/>
            <person name="Murace N.K."/>
            <person name="Nicolas M.F."/>
            <person name="Oliveira C.E.C."/>
            <person name="Pagnan N.A.B."/>
            <person name="Pamphile J.A."/>
            <person name="Patussi E.V."/>
            <person name="Pereira L.F.P."/>
            <person name="Pereira-Ferrari L."/>
            <person name="Pinto F.G.S."/>
            <person name="Precoma C."/>
            <person name="Prioli A.J."/>
            <person name="Prioli S.M.A.P."/>
            <person name="Raittz R.T."/>
            <person name="Ramos H.J.O."/>
            <person name="Ribeiro E.M.S.F."/>
            <person name="Rigo L.U."/>
            <person name="Rocha C.L.M.S.C."/>
            <person name="Rocha S.N."/>
            <person name="Santos K."/>
            <person name="Satori D."/>
            <person name="Silva A.G."/>
            <person name="Simao R.C.G."/>
            <person name="Soares M.A.M."/>
            <person name="Souza E.M."/>
            <person name="Steffens M.B.R."/>
            <person name="Steindel M."/>
            <person name="Tadra-Sfeir M.Z."/>
            <person name="Takahashi E.K."/>
            <person name="Torres R.A."/>
            <person name="Valle J.S."/>
            <person name="Vernal J.I."/>
            <person name="Vilas-Boas L.A."/>
            <person name="Watanabe M.A.E."/>
            <person name="Weiss V.A."/>
            <person name="Yates M.A."/>
            <person name="Souza E.M."/>
        </authorList>
    </citation>
    <scope>NUCLEOTIDE SEQUENCE [LARGE SCALE GENOMIC DNA]</scope>
    <source>
        <strain evidence="2 3">SmR1</strain>
    </source>
</reference>
<dbReference type="AlphaFoldDB" id="D8J053"/>
<protein>
    <submittedName>
        <fullName evidence="2">Uncharacterized protein</fullName>
    </submittedName>
</protein>
<proteinExistence type="predicted"/>
<keyword evidence="1" id="KW-0812">Transmembrane</keyword>
<organism evidence="2 3">
    <name type="scientific">Herbaspirillum seropedicae (strain SmR1)</name>
    <dbReference type="NCBI Taxonomy" id="757424"/>
    <lineage>
        <taxon>Bacteria</taxon>
        <taxon>Pseudomonadati</taxon>
        <taxon>Pseudomonadota</taxon>
        <taxon>Betaproteobacteria</taxon>
        <taxon>Burkholderiales</taxon>
        <taxon>Oxalobacteraceae</taxon>
        <taxon>Herbaspirillum</taxon>
    </lineage>
</organism>
<name>D8J053_HERSS</name>
<dbReference type="EMBL" id="CP002039">
    <property type="protein sequence ID" value="ADJ62390.1"/>
    <property type="molecule type" value="Genomic_DNA"/>
</dbReference>
<dbReference type="Proteomes" id="UP000000329">
    <property type="component" value="Chromosome"/>
</dbReference>
<gene>
    <name evidence="2" type="ordered locus">Hsero_0873</name>
</gene>
<feature type="transmembrane region" description="Helical" evidence="1">
    <location>
        <begin position="32"/>
        <end position="51"/>
    </location>
</feature>
<keyword evidence="1" id="KW-1133">Transmembrane helix</keyword>
<evidence type="ECO:0000256" key="1">
    <source>
        <dbReference type="SAM" id="Phobius"/>
    </source>
</evidence>
<accession>D8J053</accession>
<keyword evidence="1" id="KW-0472">Membrane</keyword>
<sequence length="211" mass="23823">MNNLAILDRRRTSALQILCGALLYKKNRHSEMFGMATFILVGATALHFGGVSRCPFLAGSSRTRSRSSSLAILSTGYRYRIPIRIFSISELIAICLMGTAEFQTSLRRVGLKFFNIGNTEHQLDHCLPKFQRFGCLMNQKVDAGIWGIQFDEAIIYFTGRPESKIIFVEGTGYSRITGVYQNRIERCSHGSNRGIGNLKVWPKGLRCRLYQ</sequence>
<dbReference type="KEGG" id="hse:Hsero_0873"/>
<keyword evidence="3" id="KW-1185">Reference proteome</keyword>